<sequence length="498" mass="57820">MPPEEVEKLIQIAQVSINMVQNGNAGKIQDFKYESAKIVMKWDGKEKIYEESSFKTGGMYARSNDKVGYNIKLQKKFLGRKNIRIRPDAGDRSHLRSKLTSDIANRLGLPSIQAVYARLYMNEEFWGLYTLLDAIKPSWIKQTFKPEAEEITTLFQCKTGGFNFSTYSANQCDNANDETTDRTVFKNFVNDINSCKSIDEIREIMDVDVFLKYIALEWLIGSYDHFLIYGHNFYFYKRETDGKWILIEHDFDNTFGNGVSLSLWSRKGKNQDGTGGDRGDRPIYYTFSDWEMNIPILKTLVYNNKEEFKNITREIMVAAFNPTMLIPHIDELQTFLLPYVEEDSIKGENGYLPGRINRAGIRQASSVTEFKNNISNSLKYWINTKFQVACDNYKFNKTEILEEAVTYKPHSFDYEYGKVTESISISTSTQIKTKTTSTQIKTKTTSTQIQTSTTQTSKPTLTPEEIKKLEEYQKKEKLRNEYLKLKEFWNSLKKKNPR</sequence>
<keyword evidence="2" id="KW-1185">Reference proteome</keyword>
<proteinExistence type="predicted"/>
<evidence type="ECO:0000313" key="2">
    <source>
        <dbReference type="Proteomes" id="UP000193719"/>
    </source>
</evidence>
<accession>A0A1Y1VB29</accession>
<protein>
    <recommendedName>
        <fullName evidence="3">Coth-domain-containing protein</fullName>
    </recommendedName>
</protein>
<comment type="caution">
    <text evidence="1">The sequence shown here is derived from an EMBL/GenBank/DDBJ whole genome shotgun (WGS) entry which is preliminary data.</text>
</comment>
<dbReference type="PANTHER" id="PTHR40050">
    <property type="entry name" value="INNER SPORE COAT PROTEIN H"/>
    <property type="match status" value="1"/>
</dbReference>
<dbReference type="InterPro" id="IPR014867">
    <property type="entry name" value="Spore_coat_CotH_CotH2/3/7"/>
</dbReference>
<evidence type="ECO:0008006" key="3">
    <source>
        <dbReference type="Google" id="ProtNLM"/>
    </source>
</evidence>
<name>A0A1Y1VB29_9FUNG</name>
<organism evidence="1 2">
    <name type="scientific">Piromyces finnis</name>
    <dbReference type="NCBI Taxonomy" id="1754191"/>
    <lineage>
        <taxon>Eukaryota</taxon>
        <taxon>Fungi</taxon>
        <taxon>Fungi incertae sedis</taxon>
        <taxon>Chytridiomycota</taxon>
        <taxon>Chytridiomycota incertae sedis</taxon>
        <taxon>Neocallimastigomycetes</taxon>
        <taxon>Neocallimastigales</taxon>
        <taxon>Neocallimastigaceae</taxon>
        <taxon>Piromyces</taxon>
    </lineage>
</organism>
<dbReference type="Proteomes" id="UP000193719">
    <property type="component" value="Unassembled WGS sequence"/>
</dbReference>
<reference evidence="1 2" key="2">
    <citation type="submission" date="2016-08" db="EMBL/GenBank/DDBJ databases">
        <title>Pervasive Adenine N6-methylation of Active Genes in Fungi.</title>
        <authorList>
            <consortium name="DOE Joint Genome Institute"/>
            <person name="Mondo S.J."/>
            <person name="Dannebaum R.O."/>
            <person name="Kuo R.C."/>
            <person name="Labutti K."/>
            <person name="Haridas S."/>
            <person name="Kuo A."/>
            <person name="Salamov A."/>
            <person name="Ahrendt S.R."/>
            <person name="Lipzen A."/>
            <person name="Sullivan W."/>
            <person name="Andreopoulos W.B."/>
            <person name="Clum A."/>
            <person name="Lindquist E."/>
            <person name="Daum C."/>
            <person name="Ramamoorthy G.K."/>
            <person name="Gryganskyi A."/>
            <person name="Culley D."/>
            <person name="Magnuson J.K."/>
            <person name="James T.Y."/>
            <person name="O'Malley M.A."/>
            <person name="Stajich J.E."/>
            <person name="Spatafora J.W."/>
            <person name="Visel A."/>
            <person name="Grigoriev I.V."/>
        </authorList>
    </citation>
    <scope>NUCLEOTIDE SEQUENCE [LARGE SCALE GENOMIC DNA]</scope>
    <source>
        <strain evidence="2">finn</strain>
    </source>
</reference>
<dbReference type="PANTHER" id="PTHR40050:SF1">
    <property type="entry name" value="INNER SPORE COAT PROTEIN H"/>
    <property type="match status" value="1"/>
</dbReference>
<dbReference type="STRING" id="1754191.A0A1Y1VB29"/>
<dbReference type="Pfam" id="PF08757">
    <property type="entry name" value="CotH"/>
    <property type="match status" value="1"/>
</dbReference>
<gene>
    <name evidence="1" type="ORF">BCR36DRAFT_583051</name>
</gene>
<dbReference type="OrthoDB" id="2133900at2759"/>
<evidence type="ECO:0000313" key="1">
    <source>
        <dbReference type="EMBL" id="ORX51506.1"/>
    </source>
</evidence>
<reference evidence="1 2" key="1">
    <citation type="submission" date="2016-08" db="EMBL/GenBank/DDBJ databases">
        <title>Genomes of anaerobic fungi encode conserved fungal cellulosomes for biomass hydrolysis.</title>
        <authorList>
            <consortium name="DOE Joint Genome Institute"/>
            <person name="Haitjema C.H."/>
            <person name="Gilmore S.P."/>
            <person name="Henske J.K."/>
            <person name="Solomon K.V."/>
            <person name="De Groot R."/>
            <person name="Kuo A."/>
            <person name="Mondo S.J."/>
            <person name="Salamov A.A."/>
            <person name="Labutti K."/>
            <person name="Zhao Z."/>
            <person name="Chiniquy J."/>
            <person name="Barry K."/>
            <person name="Brewer H.M."/>
            <person name="Purvine S.O."/>
            <person name="Wright A.T."/>
            <person name="Boxma B."/>
            <person name="Van Alen T."/>
            <person name="Hackstein J.H."/>
            <person name="Baker S.E."/>
            <person name="Grigoriev I.V."/>
            <person name="O'Malley M.A."/>
        </authorList>
    </citation>
    <scope>NUCLEOTIDE SEQUENCE [LARGE SCALE GENOMIC DNA]</scope>
    <source>
        <strain evidence="2">finn</strain>
    </source>
</reference>
<dbReference type="EMBL" id="MCFH01000018">
    <property type="protein sequence ID" value="ORX51506.1"/>
    <property type="molecule type" value="Genomic_DNA"/>
</dbReference>
<dbReference type="AlphaFoldDB" id="A0A1Y1VB29"/>